<name>A0A0A9NF63_ARUDO</name>
<proteinExistence type="predicted"/>
<dbReference type="EMBL" id="GBRH01210853">
    <property type="protein sequence ID" value="JAD87042.1"/>
    <property type="molecule type" value="Transcribed_RNA"/>
</dbReference>
<organism evidence="1">
    <name type="scientific">Arundo donax</name>
    <name type="common">Giant reed</name>
    <name type="synonym">Donax arundinaceus</name>
    <dbReference type="NCBI Taxonomy" id="35708"/>
    <lineage>
        <taxon>Eukaryota</taxon>
        <taxon>Viridiplantae</taxon>
        <taxon>Streptophyta</taxon>
        <taxon>Embryophyta</taxon>
        <taxon>Tracheophyta</taxon>
        <taxon>Spermatophyta</taxon>
        <taxon>Magnoliopsida</taxon>
        <taxon>Liliopsida</taxon>
        <taxon>Poales</taxon>
        <taxon>Poaceae</taxon>
        <taxon>PACMAD clade</taxon>
        <taxon>Arundinoideae</taxon>
        <taxon>Arundineae</taxon>
        <taxon>Arundo</taxon>
    </lineage>
</organism>
<protein>
    <submittedName>
        <fullName evidence="1">Uncharacterized protein</fullName>
    </submittedName>
</protein>
<dbReference type="AlphaFoldDB" id="A0A0A9NF63"/>
<evidence type="ECO:0000313" key="1">
    <source>
        <dbReference type="EMBL" id="JAD87042.1"/>
    </source>
</evidence>
<reference evidence="1" key="1">
    <citation type="submission" date="2014-09" db="EMBL/GenBank/DDBJ databases">
        <authorList>
            <person name="Magalhaes I.L.F."/>
            <person name="Oliveira U."/>
            <person name="Santos F.R."/>
            <person name="Vidigal T.H.D.A."/>
            <person name="Brescovit A.D."/>
            <person name="Santos A.J."/>
        </authorList>
    </citation>
    <scope>NUCLEOTIDE SEQUENCE</scope>
    <source>
        <tissue evidence="1">Shoot tissue taken approximately 20 cm above the soil surface</tissue>
    </source>
</reference>
<accession>A0A0A9NF63</accession>
<sequence>MDTFLEVESFLHCTIVVELEKEHAAHSMLSGQAILQHLSERVLGQFAVEYPHSHVPTPVLLNSR</sequence>
<reference evidence="1" key="2">
    <citation type="journal article" date="2015" name="Data Brief">
        <title>Shoot transcriptome of the giant reed, Arundo donax.</title>
        <authorList>
            <person name="Barrero R.A."/>
            <person name="Guerrero F.D."/>
            <person name="Moolhuijzen P."/>
            <person name="Goolsby J.A."/>
            <person name="Tidwell J."/>
            <person name="Bellgard S.E."/>
            <person name="Bellgard M.I."/>
        </authorList>
    </citation>
    <scope>NUCLEOTIDE SEQUENCE</scope>
    <source>
        <tissue evidence="1">Shoot tissue taken approximately 20 cm above the soil surface</tissue>
    </source>
</reference>